<protein>
    <submittedName>
        <fullName evidence="1">Uncharacterized protein</fullName>
    </submittedName>
</protein>
<dbReference type="EMBL" id="MK072441">
    <property type="protein sequence ID" value="AYV85149.1"/>
    <property type="molecule type" value="Genomic_DNA"/>
</dbReference>
<accession>A0A3G5AIB2</accession>
<name>A0A3G5AIB2_9VIRU</name>
<sequence>MEEDSIHLTWLFENIFHTHCPTHPLDEDDGDYSCPLYLMCPDRLELRDKIYREAWRILEEKQESAFSNLQVPHFFSEPPGTGKRPNESHTLERLHRAAHFHFDDQTLDWIFRIKRHLQIESRKLVETLVEANIIPIENAYDRFSERNASRALSRELSIASNDEIQWYLDLGLKPGWQNLDYTNYVHGFYTDLHFKDHQTKRSFKQIIMMFNLFYHQYQLTPSSDIFFDCYSLFQDETEKKIFLLWIWQKSA</sequence>
<gene>
    <name evidence="1" type="ORF">Satyrvirus5_14</name>
</gene>
<proteinExistence type="predicted"/>
<evidence type="ECO:0000313" key="1">
    <source>
        <dbReference type="EMBL" id="AYV85149.1"/>
    </source>
</evidence>
<reference evidence="1" key="1">
    <citation type="submission" date="2018-10" db="EMBL/GenBank/DDBJ databases">
        <title>Hidden diversity of soil giant viruses.</title>
        <authorList>
            <person name="Schulz F."/>
            <person name="Alteio L."/>
            <person name="Goudeau D."/>
            <person name="Ryan E.M."/>
            <person name="Malmstrom R.R."/>
            <person name="Blanchard J."/>
            <person name="Woyke T."/>
        </authorList>
    </citation>
    <scope>NUCLEOTIDE SEQUENCE</scope>
    <source>
        <strain evidence="1">SAV1</strain>
    </source>
</reference>
<organism evidence="1">
    <name type="scientific">Satyrvirus sp</name>
    <dbReference type="NCBI Taxonomy" id="2487771"/>
    <lineage>
        <taxon>Viruses</taxon>
        <taxon>Varidnaviria</taxon>
        <taxon>Bamfordvirae</taxon>
        <taxon>Nucleocytoviricota</taxon>
        <taxon>Megaviricetes</taxon>
        <taxon>Imitervirales</taxon>
        <taxon>Mimiviridae</taxon>
        <taxon>Megamimivirinae</taxon>
    </lineage>
</organism>